<dbReference type="Pfam" id="PF00005">
    <property type="entry name" value="ABC_tran"/>
    <property type="match status" value="1"/>
</dbReference>
<keyword evidence="2 7" id="KW-1003">Cell membrane</keyword>
<evidence type="ECO:0000256" key="4">
    <source>
        <dbReference type="ARBA" id="ARBA00022840"/>
    </source>
</evidence>
<dbReference type="PROSITE" id="PS00211">
    <property type="entry name" value="ABC_TRANSPORTER_1"/>
    <property type="match status" value="1"/>
</dbReference>
<keyword evidence="9" id="KW-0378">Hydrolase</keyword>
<dbReference type="Gene3D" id="2.40.50.100">
    <property type="match status" value="1"/>
</dbReference>
<dbReference type="InterPro" id="IPR005893">
    <property type="entry name" value="PotA-like"/>
</dbReference>
<evidence type="ECO:0000259" key="8">
    <source>
        <dbReference type="PROSITE" id="PS50893"/>
    </source>
</evidence>
<dbReference type="PANTHER" id="PTHR42781">
    <property type="entry name" value="SPERMIDINE/PUTRESCINE IMPORT ATP-BINDING PROTEIN POTA"/>
    <property type="match status" value="1"/>
</dbReference>
<keyword evidence="5 7" id="KW-1278">Translocase</keyword>
<dbReference type="GO" id="GO:0015417">
    <property type="term" value="F:ABC-type polyamine transporter activity"/>
    <property type="evidence" value="ECO:0007669"/>
    <property type="project" value="UniProtKB-EC"/>
</dbReference>
<dbReference type="InterPro" id="IPR027417">
    <property type="entry name" value="P-loop_NTPase"/>
</dbReference>
<evidence type="ECO:0000256" key="1">
    <source>
        <dbReference type="ARBA" id="ARBA00022448"/>
    </source>
</evidence>
<evidence type="ECO:0000256" key="3">
    <source>
        <dbReference type="ARBA" id="ARBA00022741"/>
    </source>
</evidence>
<evidence type="ECO:0000313" key="10">
    <source>
        <dbReference type="Proteomes" id="UP000194012"/>
    </source>
</evidence>
<keyword evidence="1 7" id="KW-0813">Transport</keyword>
<dbReference type="Gene3D" id="3.40.50.300">
    <property type="entry name" value="P-loop containing nucleotide triphosphate hydrolases"/>
    <property type="match status" value="1"/>
</dbReference>
<dbReference type="InterPro" id="IPR003439">
    <property type="entry name" value="ABC_transporter-like_ATP-bd"/>
</dbReference>
<comment type="function">
    <text evidence="7">Part of the ABC transporter complex PotABCD involved in spermidine/putrescine import. Responsible for energy coupling to the transport system.</text>
</comment>
<dbReference type="GO" id="GO:0016887">
    <property type="term" value="F:ATP hydrolysis activity"/>
    <property type="evidence" value="ECO:0007669"/>
    <property type="project" value="InterPro"/>
</dbReference>
<dbReference type="InterPro" id="IPR008995">
    <property type="entry name" value="Mo/tungstate-bd_C_term_dom"/>
</dbReference>
<keyword evidence="6 7" id="KW-0472">Membrane</keyword>
<evidence type="ECO:0000313" key="9">
    <source>
        <dbReference type="EMBL" id="SLN72171.1"/>
    </source>
</evidence>
<comment type="subunit">
    <text evidence="7">The complex is composed of two ATP-binding proteins (PotA), two transmembrane proteins (PotB and PotC) and a solute-binding protein (PotD).</text>
</comment>
<accession>A0A1X7A756</accession>
<keyword evidence="10" id="KW-1185">Reference proteome</keyword>
<dbReference type="GO" id="GO:0015847">
    <property type="term" value="P:putrescine transport"/>
    <property type="evidence" value="ECO:0007669"/>
    <property type="project" value="UniProtKB-ARBA"/>
</dbReference>
<keyword evidence="3 7" id="KW-0547">Nucleotide-binding</keyword>
<comment type="similarity">
    <text evidence="7">Belongs to the ABC transporter superfamily. Spermidine/putrescine importer (TC 3.A.1.11.1) family.</text>
</comment>
<organism evidence="9 10">
    <name type="scientific">Roseovarius gaetbuli</name>
    <dbReference type="NCBI Taxonomy" id="1356575"/>
    <lineage>
        <taxon>Bacteria</taxon>
        <taxon>Pseudomonadati</taxon>
        <taxon>Pseudomonadota</taxon>
        <taxon>Alphaproteobacteria</taxon>
        <taxon>Rhodobacterales</taxon>
        <taxon>Roseobacteraceae</taxon>
        <taxon>Roseovarius</taxon>
    </lineage>
</organism>
<dbReference type="InterPro" id="IPR013611">
    <property type="entry name" value="Transp-assoc_OB_typ2"/>
</dbReference>
<dbReference type="NCBIfam" id="TIGR01187">
    <property type="entry name" value="potA"/>
    <property type="match status" value="1"/>
</dbReference>
<dbReference type="FunFam" id="3.40.50.300:FF:000133">
    <property type="entry name" value="Spermidine/putrescine import ATP-binding protein PotA"/>
    <property type="match status" value="1"/>
</dbReference>
<protein>
    <recommendedName>
        <fullName evidence="7">Spermidine/putrescine import ATP-binding protein PotA</fullName>
        <ecNumber evidence="7">7.6.2.11</ecNumber>
    </recommendedName>
</protein>
<sequence>MGVSETRLGARVELDGLCKYYGDFVAADAVSLDIQAGEFMTFLGPSGSGKSTTLMMIAGFTIPSAGDVRLDGSSIISQPVHTRNVGMVFQNYALFPHLSVERNVAFPLEMRKVPRNEIAERVKRALELVRLDGFAERRPKQLSGGQQQRVALARAMVFEPPVLLLDEPLGALDAKLREEMKFELKQLHHKVGATILFVTHDQEEALTLSDRIAVFNGGRLAQVGSPDALYNAPENRFVADFIGETNLLEGKVDAVRDGSCRVTIEGVGAMTGNLRDGFEKPTNTATYTLRLENVLLENEADGADNVFDGTIEEFLFVGNARKYLIRLSPNLTITARVSTQRQSNGLNPGTNIRVGWNTADMLLVDAK</sequence>
<dbReference type="EMBL" id="FWFJ01000051">
    <property type="protein sequence ID" value="SLN72171.1"/>
    <property type="molecule type" value="Genomic_DNA"/>
</dbReference>
<dbReference type="InterPro" id="IPR017871">
    <property type="entry name" value="ABC_transporter-like_CS"/>
</dbReference>
<proteinExistence type="inferred from homology"/>
<reference evidence="10" key="1">
    <citation type="submission" date="2017-03" db="EMBL/GenBank/DDBJ databases">
        <authorList>
            <person name="Rodrigo-Torres L."/>
            <person name="Arahal R.D."/>
            <person name="Lucena T."/>
        </authorList>
    </citation>
    <scope>NUCLEOTIDE SEQUENCE [LARGE SCALE GENOMIC DNA]</scope>
    <source>
        <strain evidence="10">CECT 8370</strain>
    </source>
</reference>
<dbReference type="SMART" id="SM00382">
    <property type="entry name" value="AAA"/>
    <property type="match status" value="1"/>
</dbReference>
<feature type="domain" description="ABC transporter" evidence="8">
    <location>
        <begin position="12"/>
        <end position="242"/>
    </location>
</feature>
<dbReference type="InterPro" id="IPR003593">
    <property type="entry name" value="AAA+_ATPase"/>
</dbReference>
<evidence type="ECO:0000256" key="5">
    <source>
        <dbReference type="ARBA" id="ARBA00022967"/>
    </source>
</evidence>
<gene>
    <name evidence="9" type="primary">potA_6</name>
    <name evidence="7" type="synonym">potA</name>
    <name evidence="9" type="ORF">ROG8370_03497</name>
</gene>
<evidence type="ECO:0000256" key="7">
    <source>
        <dbReference type="RuleBase" id="RU364083"/>
    </source>
</evidence>
<dbReference type="PROSITE" id="PS50893">
    <property type="entry name" value="ABC_TRANSPORTER_2"/>
    <property type="match status" value="1"/>
</dbReference>
<dbReference type="AlphaFoldDB" id="A0A1X7A756"/>
<dbReference type="Pfam" id="PF08402">
    <property type="entry name" value="TOBE_2"/>
    <property type="match status" value="1"/>
</dbReference>
<comment type="catalytic activity">
    <reaction evidence="7">
        <text>ATP + H2O + polyamine-[polyamine-binding protein]Side 1 = ADP + phosphate + polyamineSide 2 + [polyamine-binding protein]Side 1.</text>
        <dbReference type="EC" id="7.6.2.11"/>
    </reaction>
</comment>
<name>A0A1X7A756_9RHOB</name>
<dbReference type="SUPFAM" id="SSF50331">
    <property type="entry name" value="MOP-like"/>
    <property type="match status" value="1"/>
</dbReference>
<evidence type="ECO:0000256" key="2">
    <source>
        <dbReference type="ARBA" id="ARBA00022475"/>
    </source>
</evidence>
<dbReference type="SUPFAM" id="SSF52540">
    <property type="entry name" value="P-loop containing nucleoside triphosphate hydrolases"/>
    <property type="match status" value="1"/>
</dbReference>
<keyword evidence="4 7" id="KW-0067">ATP-binding</keyword>
<dbReference type="PANTHER" id="PTHR42781:SF4">
    <property type="entry name" value="SPERMIDINE_PUTRESCINE IMPORT ATP-BINDING PROTEIN POTA"/>
    <property type="match status" value="1"/>
</dbReference>
<dbReference type="EC" id="7.6.2.11" evidence="7"/>
<dbReference type="Proteomes" id="UP000194012">
    <property type="component" value="Unassembled WGS sequence"/>
</dbReference>
<evidence type="ECO:0000256" key="6">
    <source>
        <dbReference type="ARBA" id="ARBA00023136"/>
    </source>
</evidence>
<dbReference type="RefSeq" id="WP_212580109.1">
    <property type="nucleotide sequence ID" value="NZ_FWFJ01000051.1"/>
</dbReference>
<dbReference type="GO" id="GO:0043190">
    <property type="term" value="C:ATP-binding cassette (ABC) transporter complex"/>
    <property type="evidence" value="ECO:0007669"/>
    <property type="project" value="InterPro"/>
</dbReference>
<dbReference type="GO" id="GO:0005524">
    <property type="term" value="F:ATP binding"/>
    <property type="evidence" value="ECO:0007669"/>
    <property type="project" value="UniProtKB-KW"/>
</dbReference>
<dbReference type="InterPro" id="IPR050093">
    <property type="entry name" value="ABC_SmlMolc_Importer"/>
</dbReference>